<evidence type="ECO:0000256" key="2">
    <source>
        <dbReference type="ARBA" id="ARBA00003015"/>
    </source>
</evidence>
<accession>A0A225D4H1</accession>
<protein>
    <recommendedName>
        <fullName evidence="3">tRNA (guanine(46)-N(7))-methyltransferase</fullName>
        <ecNumber evidence="3">2.1.1.33</ecNumber>
    </recommendedName>
</protein>
<evidence type="ECO:0000256" key="7">
    <source>
        <dbReference type="ARBA" id="ARBA00022694"/>
    </source>
</evidence>
<evidence type="ECO:0000256" key="3">
    <source>
        <dbReference type="ARBA" id="ARBA00011977"/>
    </source>
</evidence>
<dbReference type="GO" id="GO:0043527">
    <property type="term" value="C:tRNA methyltransferase complex"/>
    <property type="evidence" value="ECO:0007669"/>
    <property type="project" value="TreeGrafter"/>
</dbReference>
<keyword evidence="5 8" id="KW-0808">Transferase</keyword>
<proteinExistence type="predicted"/>
<dbReference type="RefSeq" id="WP_238602967.1">
    <property type="nucleotide sequence ID" value="NZ_NIDE01000017.1"/>
</dbReference>
<dbReference type="AlphaFoldDB" id="A0A225D4H1"/>
<dbReference type="Pfam" id="PF02390">
    <property type="entry name" value="Methyltransf_4"/>
    <property type="match status" value="1"/>
</dbReference>
<dbReference type="Gene3D" id="3.40.50.150">
    <property type="entry name" value="Vaccinia Virus protein VP39"/>
    <property type="match status" value="1"/>
</dbReference>
<dbReference type="CDD" id="cd02440">
    <property type="entry name" value="AdoMet_MTases"/>
    <property type="match status" value="1"/>
</dbReference>
<evidence type="ECO:0000313" key="8">
    <source>
        <dbReference type="EMBL" id="OWK36480.1"/>
    </source>
</evidence>
<evidence type="ECO:0000256" key="1">
    <source>
        <dbReference type="ARBA" id="ARBA00000142"/>
    </source>
</evidence>
<dbReference type="EC" id="2.1.1.33" evidence="3"/>
<dbReference type="InterPro" id="IPR029063">
    <property type="entry name" value="SAM-dependent_MTases_sf"/>
</dbReference>
<comment type="caution">
    <text evidence="8">The sequence shown here is derived from an EMBL/GenBank/DDBJ whole genome shotgun (WGS) entry which is preliminary data.</text>
</comment>
<keyword evidence="9" id="KW-1185">Reference proteome</keyword>
<evidence type="ECO:0000313" key="9">
    <source>
        <dbReference type="Proteomes" id="UP000214646"/>
    </source>
</evidence>
<dbReference type="GO" id="GO:0008176">
    <property type="term" value="F:tRNA (guanine(46)-N7)-methyltransferase activity"/>
    <property type="evidence" value="ECO:0007669"/>
    <property type="project" value="UniProtKB-EC"/>
</dbReference>
<dbReference type="PANTHER" id="PTHR23417">
    <property type="entry name" value="3-DEOXY-D-MANNO-OCTULOSONIC-ACID TRANSFERASE/TRNA GUANINE-N 7 - -METHYLTRANSFERASE"/>
    <property type="match status" value="1"/>
</dbReference>
<organism evidence="8 9">
    <name type="scientific">Fimbriiglobus ruber</name>
    <dbReference type="NCBI Taxonomy" id="1908690"/>
    <lineage>
        <taxon>Bacteria</taxon>
        <taxon>Pseudomonadati</taxon>
        <taxon>Planctomycetota</taxon>
        <taxon>Planctomycetia</taxon>
        <taxon>Gemmatales</taxon>
        <taxon>Gemmataceae</taxon>
        <taxon>Fimbriiglobus</taxon>
    </lineage>
</organism>
<keyword evidence="7" id="KW-0819">tRNA processing</keyword>
<evidence type="ECO:0000256" key="4">
    <source>
        <dbReference type="ARBA" id="ARBA00022603"/>
    </source>
</evidence>
<evidence type="ECO:0000256" key="5">
    <source>
        <dbReference type="ARBA" id="ARBA00022679"/>
    </source>
</evidence>
<dbReference type="InterPro" id="IPR003358">
    <property type="entry name" value="tRNA_(Gua-N-7)_MeTrfase_Trmb"/>
</dbReference>
<dbReference type="PROSITE" id="PS51625">
    <property type="entry name" value="SAM_MT_TRMB"/>
    <property type="match status" value="1"/>
</dbReference>
<keyword evidence="4 8" id="KW-0489">Methyltransferase</keyword>
<reference evidence="9" key="1">
    <citation type="submission" date="2017-06" db="EMBL/GenBank/DDBJ databases">
        <title>Genome analysis of Fimbriiglobus ruber SP5, the first member of the order Planctomycetales with confirmed chitinolytic capability.</title>
        <authorList>
            <person name="Ravin N.V."/>
            <person name="Rakitin A.L."/>
            <person name="Ivanova A.A."/>
            <person name="Beletsky A.V."/>
            <person name="Kulichevskaya I.S."/>
            <person name="Mardanov A.V."/>
            <person name="Dedysh S.N."/>
        </authorList>
    </citation>
    <scope>NUCLEOTIDE SEQUENCE [LARGE SCALE GENOMIC DNA]</scope>
    <source>
        <strain evidence="9">SP5</strain>
    </source>
</reference>
<comment type="function">
    <text evidence="2">Catalyzes the formation of N(7)-methylguanine at position 46 (m7G46) in tRNA.</text>
</comment>
<dbReference type="EMBL" id="NIDE01000017">
    <property type="protein sequence ID" value="OWK36480.1"/>
    <property type="molecule type" value="Genomic_DNA"/>
</dbReference>
<dbReference type="Proteomes" id="UP000214646">
    <property type="component" value="Unassembled WGS sequence"/>
</dbReference>
<gene>
    <name evidence="8" type="ORF">FRUB_09043</name>
</gene>
<evidence type="ECO:0000256" key="6">
    <source>
        <dbReference type="ARBA" id="ARBA00022691"/>
    </source>
</evidence>
<name>A0A225D4H1_9BACT</name>
<keyword evidence="6" id="KW-0949">S-adenosyl-L-methionine</keyword>
<dbReference type="PANTHER" id="PTHR23417:SF14">
    <property type="entry name" value="PENTACOTRIPEPTIDE-REPEAT REGION OF PRORP DOMAIN-CONTAINING PROTEIN"/>
    <property type="match status" value="1"/>
</dbReference>
<sequence length="289" mass="32206">MFVLRGVTGRTGGHDHGTLVGGDSQTGVGFTGGFPEIMSHLPRRTEREFGVPFPGEILPADQWAQTALKKMPDGRLNWAELFGRTAPVVLDLGCGNGRFLIGSAVARKTHDHFGTDVLPVVIRYARKRGNQRGLANMRFAVLGAHELLERYVEPGSVTEIHCYHPQPYYEPGQVHRRLVTPTFLALVHRCLIPGGLFVVQTDNPGYWKYIRAVAPVFFDFHERIGRWQDAPKGRTRREIVAMKKNLPVFRGSGTAKVGLSEDEAIKLAESLPSPIFDADRRLRDLDEMG</sequence>
<dbReference type="SUPFAM" id="SSF53335">
    <property type="entry name" value="S-adenosyl-L-methionine-dependent methyltransferases"/>
    <property type="match status" value="1"/>
</dbReference>
<comment type="catalytic activity">
    <reaction evidence="1">
        <text>guanosine(46) in tRNA + S-adenosyl-L-methionine = N(7)-methylguanosine(46) in tRNA + S-adenosyl-L-homocysteine</text>
        <dbReference type="Rhea" id="RHEA:42708"/>
        <dbReference type="Rhea" id="RHEA-COMP:10188"/>
        <dbReference type="Rhea" id="RHEA-COMP:10189"/>
        <dbReference type="ChEBI" id="CHEBI:57856"/>
        <dbReference type="ChEBI" id="CHEBI:59789"/>
        <dbReference type="ChEBI" id="CHEBI:74269"/>
        <dbReference type="ChEBI" id="CHEBI:74480"/>
        <dbReference type="EC" id="2.1.1.33"/>
    </reaction>
</comment>